<sequence length="298" mass="33361">MVKTQHPKQYWGPPELCLLIKQCFKDIILQHFFLWTLLLMTGCRPGSLLSNHVYPNEYVRYKHLSLHHTAVHGQFDLLLNIISWKGGHTNCPYSCTFTIHMVMVEHMLELDAATQLIAIALRCQAFCDYVTLDSLLDGTDYIIKWHDELLEESVLQVSIPGGSGLASGSILTYSGARMFMKAMAADSTLGGIFENAVLYGFRKSAPLSAILEGRMSYSTQTTLQNVPALHRSTCTKPIKPLSLEEAMSGNEHLKDLFMQHAFLGEHLKMGSTGWTAILPTMDESFLEKQGLLPELQLA</sequence>
<gene>
    <name evidence="1" type="ORF">ARMOST_20066</name>
</gene>
<accession>A0A284S6B9</accession>
<dbReference type="EMBL" id="FUEG01000035">
    <property type="protein sequence ID" value="SJL16540.1"/>
    <property type="molecule type" value="Genomic_DNA"/>
</dbReference>
<reference evidence="2" key="1">
    <citation type="journal article" date="2017" name="Nat. Ecol. Evol.">
        <title>Genome expansion and lineage-specific genetic innovations in the forest pathogenic fungi Armillaria.</title>
        <authorList>
            <person name="Sipos G."/>
            <person name="Prasanna A.N."/>
            <person name="Walter M.C."/>
            <person name="O'Connor E."/>
            <person name="Balint B."/>
            <person name="Krizsan K."/>
            <person name="Kiss B."/>
            <person name="Hess J."/>
            <person name="Varga T."/>
            <person name="Slot J."/>
            <person name="Riley R."/>
            <person name="Boka B."/>
            <person name="Rigling D."/>
            <person name="Barry K."/>
            <person name="Lee J."/>
            <person name="Mihaltcheva S."/>
            <person name="LaButti K."/>
            <person name="Lipzen A."/>
            <person name="Waldron R."/>
            <person name="Moloney N.M."/>
            <person name="Sperisen C."/>
            <person name="Kredics L."/>
            <person name="Vagvoelgyi C."/>
            <person name="Patrignani A."/>
            <person name="Fitzpatrick D."/>
            <person name="Nagy I."/>
            <person name="Doyle S."/>
            <person name="Anderson J.B."/>
            <person name="Grigoriev I.V."/>
            <person name="Gueldener U."/>
            <person name="Muensterkoetter M."/>
            <person name="Nagy L.G."/>
        </authorList>
    </citation>
    <scope>NUCLEOTIDE SEQUENCE [LARGE SCALE GENOMIC DNA]</scope>
    <source>
        <strain evidence="2">C18/9</strain>
    </source>
</reference>
<evidence type="ECO:0000313" key="2">
    <source>
        <dbReference type="Proteomes" id="UP000219338"/>
    </source>
</evidence>
<proteinExistence type="predicted"/>
<evidence type="ECO:0000313" key="1">
    <source>
        <dbReference type="EMBL" id="SJL16540.1"/>
    </source>
</evidence>
<dbReference type="AlphaFoldDB" id="A0A284S6B9"/>
<keyword evidence="2" id="KW-1185">Reference proteome</keyword>
<dbReference type="Proteomes" id="UP000219338">
    <property type="component" value="Unassembled WGS sequence"/>
</dbReference>
<dbReference type="OrthoDB" id="3037404at2759"/>
<name>A0A284S6B9_ARMOS</name>
<organism evidence="1 2">
    <name type="scientific">Armillaria ostoyae</name>
    <name type="common">Armillaria root rot fungus</name>
    <dbReference type="NCBI Taxonomy" id="47428"/>
    <lineage>
        <taxon>Eukaryota</taxon>
        <taxon>Fungi</taxon>
        <taxon>Dikarya</taxon>
        <taxon>Basidiomycota</taxon>
        <taxon>Agaricomycotina</taxon>
        <taxon>Agaricomycetes</taxon>
        <taxon>Agaricomycetidae</taxon>
        <taxon>Agaricales</taxon>
        <taxon>Marasmiineae</taxon>
        <taxon>Physalacriaceae</taxon>
        <taxon>Armillaria</taxon>
    </lineage>
</organism>
<protein>
    <submittedName>
        <fullName evidence="1">Uncharacterized protein</fullName>
    </submittedName>
</protein>